<evidence type="ECO:0000259" key="1">
    <source>
        <dbReference type="Pfam" id="PF13649"/>
    </source>
</evidence>
<dbReference type="NCBIfam" id="NF038261">
    <property type="entry name" value="rhodoquin_RquA"/>
    <property type="match status" value="1"/>
</dbReference>
<dbReference type="SUPFAM" id="SSF53335">
    <property type="entry name" value="S-adenosyl-L-methionine-dependent methyltransferases"/>
    <property type="match status" value="1"/>
</dbReference>
<dbReference type="InterPro" id="IPR041698">
    <property type="entry name" value="Methyltransf_25"/>
</dbReference>
<evidence type="ECO:0000313" key="2">
    <source>
        <dbReference type="EMBL" id="NML26182.1"/>
    </source>
</evidence>
<reference evidence="2 3" key="1">
    <citation type="submission" date="2020-04" db="EMBL/GenBank/DDBJ databases">
        <title>Zoogloea sp. G-4-1-14 isolated from soil.</title>
        <authorList>
            <person name="Dahal R.H."/>
        </authorList>
    </citation>
    <scope>NUCLEOTIDE SEQUENCE [LARGE SCALE GENOMIC DNA]</scope>
    <source>
        <strain evidence="2 3">G-4-1-14</strain>
    </source>
</reference>
<dbReference type="GO" id="GO:0032259">
    <property type="term" value="P:methylation"/>
    <property type="evidence" value="ECO:0007669"/>
    <property type="project" value="UniProtKB-KW"/>
</dbReference>
<protein>
    <submittedName>
        <fullName evidence="2">Class I SAM-dependent methyltransferase</fullName>
    </submittedName>
</protein>
<dbReference type="CDD" id="cd02440">
    <property type="entry name" value="AdoMet_MTases"/>
    <property type="match status" value="1"/>
</dbReference>
<dbReference type="AlphaFoldDB" id="A0A848G4R5"/>
<dbReference type="RefSeq" id="WP_169145727.1">
    <property type="nucleotide sequence ID" value="NZ_JABBGA010000007.1"/>
</dbReference>
<sequence>MRESSSAAASKLPDYLRDTYTWAYLDHRTVPWLDSPVVVSAILWGNASRLMNRAVAEFEPGQRVLQAAAVYGDFSQRLARRLGDSGQLTVLDVAPIQIANTRRKLAGWPHASAHVADLAEPVGEVFNAVCCFFLLHEVPSHARRLIVSNLLDAVEPGGRIVFVDYHQPRWWHPMRPVMAMVFRYLEPFANSLLADSIDRLVPECAAFEWHKETYFGGLYQKVVGVRRSA</sequence>
<proteinExistence type="predicted"/>
<name>A0A848G4R5_9RHOO</name>
<gene>
    <name evidence="2" type="ORF">HHL15_10555</name>
</gene>
<dbReference type="EMBL" id="JABBGA010000007">
    <property type="protein sequence ID" value="NML26182.1"/>
    <property type="molecule type" value="Genomic_DNA"/>
</dbReference>
<evidence type="ECO:0000313" key="3">
    <source>
        <dbReference type="Proteomes" id="UP000580043"/>
    </source>
</evidence>
<dbReference type="Gene3D" id="3.40.50.150">
    <property type="entry name" value="Vaccinia Virus protein VP39"/>
    <property type="match status" value="1"/>
</dbReference>
<feature type="domain" description="Methyltransferase" evidence="1">
    <location>
        <begin position="64"/>
        <end position="158"/>
    </location>
</feature>
<keyword evidence="3" id="KW-1185">Reference proteome</keyword>
<organism evidence="2 3">
    <name type="scientific">Zoogloea dura</name>
    <dbReference type="NCBI Taxonomy" id="2728840"/>
    <lineage>
        <taxon>Bacteria</taxon>
        <taxon>Pseudomonadati</taxon>
        <taxon>Pseudomonadota</taxon>
        <taxon>Betaproteobacteria</taxon>
        <taxon>Rhodocyclales</taxon>
        <taxon>Zoogloeaceae</taxon>
        <taxon>Zoogloea</taxon>
    </lineage>
</organism>
<accession>A0A848G4R5</accession>
<comment type="caution">
    <text evidence="2">The sequence shown here is derived from an EMBL/GenBank/DDBJ whole genome shotgun (WGS) entry which is preliminary data.</text>
</comment>
<keyword evidence="2" id="KW-0489">Methyltransferase</keyword>
<dbReference type="Proteomes" id="UP000580043">
    <property type="component" value="Unassembled WGS sequence"/>
</dbReference>
<dbReference type="Pfam" id="PF13649">
    <property type="entry name" value="Methyltransf_25"/>
    <property type="match status" value="1"/>
</dbReference>
<keyword evidence="2" id="KW-0808">Transferase</keyword>
<dbReference type="GO" id="GO:0008168">
    <property type="term" value="F:methyltransferase activity"/>
    <property type="evidence" value="ECO:0007669"/>
    <property type="project" value="UniProtKB-KW"/>
</dbReference>
<dbReference type="InterPro" id="IPR029063">
    <property type="entry name" value="SAM-dependent_MTases_sf"/>
</dbReference>